<keyword evidence="6" id="KW-1185">Reference proteome</keyword>
<dbReference type="PANTHER" id="PTHR30146">
    <property type="entry name" value="LACI-RELATED TRANSCRIPTIONAL REPRESSOR"/>
    <property type="match status" value="1"/>
</dbReference>
<gene>
    <name evidence="5" type="primary">lacI</name>
    <name evidence="5" type="ORF">GCM10011575_12690</name>
</gene>
<dbReference type="Gene3D" id="3.40.50.2300">
    <property type="match status" value="2"/>
</dbReference>
<keyword evidence="3" id="KW-0804">Transcription</keyword>
<protein>
    <submittedName>
        <fullName evidence="5">LacI family transcriptional regulator</fullName>
    </submittedName>
</protein>
<organism evidence="5 6">
    <name type="scientific">Microlunatus endophyticus</name>
    <dbReference type="NCBI Taxonomy" id="1716077"/>
    <lineage>
        <taxon>Bacteria</taxon>
        <taxon>Bacillati</taxon>
        <taxon>Actinomycetota</taxon>
        <taxon>Actinomycetes</taxon>
        <taxon>Propionibacteriales</taxon>
        <taxon>Propionibacteriaceae</taxon>
        <taxon>Microlunatus</taxon>
    </lineage>
</organism>
<evidence type="ECO:0000313" key="5">
    <source>
        <dbReference type="EMBL" id="GGL55767.1"/>
    </source>
</evidence>
<dbReference type="PROSITE" id="PS00356">
    <property type="entry name" value="HTH_LACI_1"/>
    <property type="match status" value="1"/>
</dbReference>
<dbReference type="SUPFAM" id="SSF47413">
    <property type="entry name" value="lambda repressor-like DNA-binding domains"/>
    <property type="match status" value="1"/>
</dbReference>
<dbReference type="CDD" id="cd01392">
    <property type="entry name" value="HTH_LacI"/>
    <property type="match status" value="1"/>
</dbReference>
<evidence type="ECO:0000259" key="4">
    <source>
        <dbReference type="PROSITE" id="PS50932"/>
    </source>
</evidence>
<dbReference type="PANTHER" id="PTHR30146:SF109">
    <property type="entry name" value="HTH-TYPE TRANSCRIPTIONAL REGULATOR GALS"/>
    <property type="match status" value="1"/>
</dbReference>
<comment type="caution">
    <text evidence="5">The sequence shown here is derived from an EMBL/GenBank/DDBJ whole genome shotgun (WGS) entry which is preliminary data.</text>
</comment>
<dbReference type="EMBL" id="BMMZ01000002">
    <property type="protein sequence ID" value="GGL55767.1"/>
    <property type="molecule type" value="Genomic_DNA"/>
</dbReference>
<evidence type="ECO:0000256" key="1">
    <source>
        <dbReference type="ARBA" id="ARBA00023015"/>
    </source>
</evidence>
<dbReference type="RefSeq" id="WP_188894297.1">
    <property type="nucleotide sequence ID" value="NZ_BMMZ01000002.1"/>
</dbReference>
<dbReference type="InterPro" id="IPR010982">
    <property type="entry name" value="Lambda_DNA-bd_dom_sf"/>
</dbReference>
<dbReference type="GO" id="GO:0000976">
    <property type="term" value="F:transcription cis-regulatory region binding"/>
    <property type="evidence" value="ECO:0007669"/>
    <property type="project" value="TreeGrafter"/>
</dbReference>
<dbReference type="PROSITE" id="PS50932">
    <property type="entry name" value="HTH_LACI_2"/>
    <property type="match status" value="1"/>
</dbReference>
<dbReference type="AlphaFoldDB" id="A0A917W1C9"/>
<dbReference type="SMART" id="SM00354">
    <property type="entry name" value="HTH_LACI"/>
    <property type="match status" value="1"/>
</dbReference>
<dbReference type="InterPro" id="IPR001761">
    <property type="entry name" value="Peripla_BP/Lac1_sug-bd_dom"/>
</dbReference>
<dbReference type="Proteomes" id="UP000613840">
    <property type="component" value="Unassembled WGS sequence"/>
</dbReference>
<name>A0A917W1C9_9ACTN</name>
<keyword evidence="2" id="KW-0238">DNA-binding</keyword>
<dbReference type="InterPro" id="IPR028082">
    <property type="entry name" value="Peripla_BP_I"/>
</dbReference>
<dbReference type="Pfam" id="PF00532">
    <property type="entry name" value="Peripla_BP_1"/>
    <property type="match status" value="1"/>
</dbReference>
<evidence type="ECO:0000313" key="6">
    <source>
        <dbReference type="Proteomes" id="UP000613840"/>
    </source>
</evidence>
<dbReference type="Pfam" id="PF00356">
    <property type="entry name" value="LacI"/>
    <property type="match status" value="1"/>
</dbReference>
<dbReference type="Gene3D" id="1.10.260.40">
    <property type="entry name" value="lambda repressor-like DNA-binding domains"/>
    <property type="match status" value="1"/>
</dbReference>
<dbReference type="InterPro" id="IPR000843">
    <property type="entry name" value="HTH_LacI"/>
</dbReference>
<evidence type="ECO:0000256" key="3">
    <source>
        <dbReference type="ARBA" id="ARBA00023163"/>
    </source>
</evidence>
<keyword evidence="1" id="KW-0805">Transcription regulation</keyword>
<sequence>MNEKPVRLSDVATLAGVSVSTASKVLNGRGRVSAETRRRIEEVAERLDFRPNALARFFATGKSQTIGVVTSDAPSVFALPVLLGAQSALGKSEMATLLYSVRYDLRGLGDVVRRLRARQVDGVIVVGDSLESPLHSISHDVPVPVVYALGVSEDPRDISVTPDGRMVGNLAVQHLLDIGRPRVVHVAGPATDLATQDRVRGMLATLQGAGLELVGDVQYGDWSRGWGARAASRLLDQGTVFDAMFCGNDQIATGALLALRAAGVRVPDDVAIVGVDNLASLVRQPDGLITTVDTNMAALGEVAAGCLLDAGSSTIEPGVHYQRCSLVLGESTTGARPGAPTDEERYLPI</sequence>
<accession>A0A917W1C9</accession>
<dbReference type="SUPFAM" id="SSF53822">
    <property type="entry name" value="Periplasmic binding protein-like I"/>
    <property type="match status" value="1"/>
</dbReference>
<reference evidence="5" key="1">
    <citation type="journal article" date="2014" name="Int. J. Syst. Evol. Microbiol.">
        <title>Complete genome sequence of Corynebacterium casei LMG S-19264T (=DSM 44701T), isolated from a smear-ripened cheese.</title>
        <authorList>
            <consortium name="US DOE Joint Genome Institute (JGI-PGF)"/>
            <person name="Walter F."/>
            <person name="Albersmeier A."/>
            <person name="Kalinowski J."/>
            <person name="Ruckert C."/>
        </authorList>
    </citation>
    <scope>NUCLEOTIDE SEQUENCE</scope>
    <source>
        <strain evidence="5">CGMCC 4.7306</strain>
    </source>
</reference>
<feature type="domain" description="HTH lacI-type" evidence="4">
    <location>
        <begin position="6"/>
        <end position="60"/>
    </location>
</feature>
<dbReference type="GO" id="GO:0003700">
    <property type="term" value="F:DNA-binding transcription factor activity"/>
    <property type="evidence" value="ECO:0007669"/>
    <property type="project" value="TreeGrafter"/>
</dbReference>
<evidence type="ECO:0000256" key="2">
    <source>
        <dbReference type="ARBA" id="ARBA00023125"/>
    </source>
</evidence>
<proteinExistence type="predicted"/>
<reference evidence="5" key="2">
    <citation type="submission" date="2020-09" db="EMBL/GenBank/DDBJ databases">
        <authorList>
            <person name="Sun Q."/>
            <person name="Zhou Y."/>
        </authorList>
    </citation>
    <scope>NUCLEOTIDE SEQUENCE</scope>
    <source>
        <strain evidence="5">CGMCC 4.7306</strain>
    </source>
</reference>